<accession>A0A183T3A6</accession>
<dbReference type="Proteomes" id="UP000275846">
    <property type="component" value="Unassembled WGS sequence"/>
</dbReference>
<organism evidence="3">
    <name type="scientific">Schistocephalus solidus</name>
    <name type="common">Tapeworm</name>
    <dbReference type="NCBI Taxonomy" id="70667"/>
    <lineage>
        <taxon>Eukaryota</taxon>
        <taxon>Metazoa</taxon>
        <taxon>Spiralia</taxon>
        <taxon>Lophotrochozoa</taxon>
        <taxon>Platyhelminthes</taxon>
        <taxon>Cestoda</taxon>
        <taxon>Eucestoda</taxon>
        <taxon>Diphyllobothriidea</taxon>
        <taxon>Diphyllobothriidae</taxon>
        <taxon>Schistocephalus</taxon>
    </lineage>
</organism>
<dbReference type="WBParaSite" id="SSLN_0001137701-mRNA-1">
    <property type="protein sequence ID" value="SSLN_0001137701-mRNA-1"/>
    <property type="gene ID" value="SSLN_0001137701"/>
</dbReference>
<reference evidence="3" key="1">
    <citation type="submission" date="2016-06" db="UniProtKB">
        <authorList>
            <consortium name="WormBaseParasite"/>
        </authorList>
    </citation>
    <scope>IDENTIFICATION</scope>
</reference>
<dbReference type="EMBL" id="UYSU01036193">
    <property type="protein sequence ID" value="VDL97339.1"/>
    <property type="molecule type" value="Genomic_DNA"/>
</dbReference>
<keyword evidence="2" id="KW-1185">Reference proteome</keyword>
<sequence>MDFLARNTCLSSSWENQLTPMKLDNKQQREKVGTSCTAADDGPQQRFCEVLHLVISTSLVPFLSRSVALTRAPHLTHLSSTDAKLPCRLPEISDSESRDCDR</sequence>
<proteinExistence type="predicted"/>
<evidence type="ECO:0000313" key="1">
    <source>
        <dbReference type="EMBL" id="VDL97339.1"/>
    </source>
</evidence>
<reference evidence="1 2" key="2">
    <citation type="submission" date="2018-11" db="EMBL/GenBank/DDBJ databases">
        <authorList>
            <consortium name="Pathogen Informatics"/>
        </authorList>
    </citation>
    <scope>NUCLEOTIDE SEQUENCE [LARGE SCALE GENOMIC DNA]</scope>
    <source>
        <strain evidence="1 2">NST_G2</strain>
    </source>
</reference>
<dbReference type="AlphaFoldDB" id="A0A183T3A6"/>
<evidence type="ECO:0000313" key="3">
    <source>
        <dbReference type="WBParaSite" id="SSLN_0001137701-mRNA-1"/>
    </source>
</evidence>
<protein>
    <submittedName>
        <fullName evidence="1 3">Uncharacterized protein</fullName>
    </submittedName>
</protein>
<name>A0A183T3A6_SCHSO</name>
<evidence type="ECO:0000313" key="2">
    <source>
        <dbReference type="Proteomes" id="UP000275846"/>
    </source>
</evidence>
<gene>
    <name evidence="1" type="ORF">SSLN_LOCUS10954</name>
</gene>